<dbReference type="GO" id="GO:0006355">
    <property type="term" value="P:regulation of DNA-templated transcription"/>
    <property type="evidence" value="ECO:0007669"/>
    <property type="project" value="InterPro"/>
</dbReference>
<feature type="domain" description="Ribbon-helix-helix protein CopG" evidence="2">
    <location>
        <begin position="5"/>
        <end position="44"/>
    </location>
</feature>
<dbReference type="Gene3D" id="1.10.1220.10">
    <property type="entry name" value="Met repressor-like"/>
    <property type="match status" value="1"/>
</dbReference>
<accession>A0A1G2L0J9</accession>
<dbReference type="AlphaFoldDB" id="A0A1G2L0J9"/>
<dbReference type="CDD" id="cd22231">
    <property type="entry name" value="RHH_NikR_HicB-like"/>
    <property type="match status" value="1"/>
</dbReference>
<dbReference type="InterPro" id="IPR002145">
    <property type="entry name" value="CopG"/>
</dbReference>
<name>A0A1G2L0J9_9BACT</name>
<dbReference type="Proteomes" id="UP000177982">
    <property type="component" value="Unassembled WGS sequence"/>
</dbReference>
<evidence type="ECO:0000313" key="4">
    <source>
        <dbReference type="Proteomes" id="UP000177982"/>
    </source>
</evidence>
<dbReference type="InterPro" id="IPR013321">
    <property type="entry name" value="Arc_rbn_hlx_hlx"/>
</dbReference>
<dbReference type="InterPro" id="IPR010985">
    <property type="entry name" value="Ribbon_hlx_hlx"/>
</dbReference>
<dbReference type="Pfam" id="PF01402">
    <property type="entry name" value="RHH_1"/>
    <property type="match status" value="1"/>
</dbReference>
<gene>
    <name evidence="3" type="ORF">A2934_05330</name>
</gene>
<evidence type="ECO:0000313" key="3">
    <source>
        <dbReference type="EMBL" id="OHA05218.1"/>
    </source>
</evidence>
<reference evidence="3 4" key="1">
    <citation type="journal article" date="2016" name="Nat. Commun.">
        <title>Thousands of microbial genomes shed light on interconnected biogeochemical processes in an aquifer system.</title>
        <authorList>
            <person name="Anantharaman K."/>
            <person name="Brown C.T."/>
            <person name="Hug L.A."/>
            <person name="Sharon I."/>
            <person name="Castelle C.J."/>
            <person name="Probst A.J."/>
            <person name="Thomas B.C."/>
            <person name="Singh A."/>
            <person name="Wilkins M.J."/>
            <person name="Karaoz U."/>
            <person name="Brodie E.L."/>
            <person name="Williams K.H."/>
            <person name="Hubbard S.S."/>
            <person name="Banfield J.F."/>
        </authorList>
    </citation>
    <scope>NUCLEOTIDE SEQUENCE [LARGE SCALE GENOMIC DNA]</scope>
</reference>
<dbReference type="EMBL" id="MHQO01000057">
    <property type="protein sequence ID" value="OHA05218.1"/>
    <property type="molecule type" value="Genomic_DNA"/>
</dbReference>
<comment type="caution">
    <text evidence="3">The sequence shown here is derived from an EMBL/GenBank/DDBJ whole genome shotgun (WGS) entry which is preliminary data.</text>
</comment>
<sequence>MRTIINISLPEKMAEEVEAEIKKERFSTKSEFFRMLVRLWLEKELSEDLEESRNEFRHGKGKLLRSLKELR</sequence>
<evidence type="ECO:0000259" key="2">
    <source>
        <dbReference type="Pfam" id="PF01402"/>
    </source>
</evidence>
<proteinExistence type="predicted"/>
<protein>
    <recommendedName>
        <fullName evidence="2">Ribbon-helix-helix protein CopG domain-containing protein</fullName>
    </recommendedName>
</protein>
<dbReference type="SUPFAM" id="SSF47598">
    <property type="entry name" value="Ribbon-helix-helix"/>
    <property type="match status" value="1"/>
</dbReference>
<evidence type="ECO:0000256" key="1">
    <source>
        <dbReference type="SAM" id="MobiDB-lite"/>
    </source>
</evidence>
<organism evidence="3 4">
    <name type="scientific">Candidatus Sungbacteria bacterium RIFCSPLOWO2_01_FULL_47_10</name>
    <dbReference type="NCBI Taxonomy" id="1802276"/>
    <lineage>
        <taxon>Bacteria</taxon>
        <taxon>Candidatus Sungiibacteriota</taxon>
    </lineage>
</organism>
<feature type="region of interest" description="Disordered" evidence="1">
    <location>
        <begin position="51"/>
        <end position="71"/>
    </location>
</feature>